<dbReference type="Pfam" id="PF00053">
    <property type="entry name" value="EGF_laminin"/>
    <property type="match status" value="2"/>
</dbReference>
<keyword evidence="4" id="KW-0677">Repeat</keyword>
<keyword evidence="5 8" id="KW-1015">Disulfide bond</keyword>
<dbReference type="GO" id="GO:0009888">
    <property type="term" value="P:tissue development"/>
    <property type="evidence" value="ECO:0007669"/>
    <property type="project" value="TreeGrafter"/>
</dbReference>
<dbReference type="FunFam" id="2.10.25.10:FF:000090">
    <property type="entry name" value="laminin subunit alpha"/>
    <property type="match status" value="1"/>
</dbReference>
<dbReference type="PANTHER" id="PTHR10574">
    <property type="entry name" value="NETRIN/LAMININ-RELATED"/>
    <property type="match status" value="1"/>
</dbReference>
<dbReference type="Proteomes" id="UP000678393">
    <property type="component" value="Unassembled WGS sequence"/>
</dbReference>
<dbReference type="InterPro" id="IPR002049">
    <property type="entry name" value="LE_dom"/>
</dbReference>
<keyword evidence="3" id="KW-0732">Signal</keyword>
<keyword evidence="6" id="KW-0325">Glycoprotein</keyword>
<comment type="caution">
    <text evidence="10">The sequence shown here is derived from an EMBL/GenBank/DDBJ whole genome shotgun (WGS) entry which is preliminary data.</text>
</comment>
<dbReference type="FunFam" id="2.10.25.10:FF:000011">
    <property type="entry name" value="Cadherin EGF LAG seven-pass G-type receptor"/>
    <property type="match status" value="1"/>
</dbReference>
<comment type="caution">
    <text evidence="8">Lacks conserved residue(s) required for the propagation of feature annotation.</text>
</comment>
<sequence length="134" mass="13964">CNCSADGTVGQSNVCQQSGGQCPCKPNIIGRVCDTCADGYFSFPTGRPDRDCLPCDCDRGGSLDPNCNKTTGQCSCKVNITGVKCNQVIAGNFVPAIDMLAFEPKSGGCEVTSDLTHLRTLSMGKGLQCVMSAP</sequence>
<dbReference type="PROSITE" id="PS50027">
    <property type="entry name" value="EGF_LAM_2"/>
    <property type="match status" value="1"/>
</dbReference>
<evidence type="ECO:0000256" key="7">
    <source>
        <dbReference type="ARBA" id="ARBA00023292"/>
    </source>
</evidence>
<dbReference type="SMART" id="SM00180">
    <property type="entry name" value="EGF_Lam"/>
    <property type="match status" value="2"/>
</dbReference>
<evidence type="ECO:0000256" key="8">
    <source>
        <dbReference type="PROSITE-ProRule" id="PRU00460"/>
    </source>
</evidence>
<name>A0A8S3ZPJ3_9EUPU</name>
<organism evidence="10 11">
    <name type="scientific">Candidula unifasciata</name>
    <dbReference type="NCBI Taxonomy" id="100452"/>
    <lineage>
        <taxon>Eukaryota</taxon>
        <taxon>Metazoa</taxon>
        <taxon>Spiralia</taxon>
        <taxon>Lophotrochozoa</taxon>
        <taxon>Mollusca</taxon>
        <taxon>Gastropoda</taxon>
        <taxon>Heterobranchia</taxon>
        <taxon>Euthyneura</taxon>
        <taxon>Panpulmonata</taxon>
        <taxon>Eupulmonata</taxon>
        <taxon>Stylommatophora</taxon>
        <taxon>Helicina</taxon>
        <taxon>Helicoidea</taxon>
        <taxon>Geomitridae</taxon>
        <taxon>Candidula</taxon>
    </lineage>
</organism>
<evidence type="ECO:0000256" key="4">
    <source>
        <dbReference type="ARBA" id="ARBA00022737"/>
    </source>
</evidence>
<dbReference type="SUPFAM" id="SSF57196">
    <property type="entry name" value="EGF/Laminin"/>
    <property type="match status" value="2"/>
</dbReference>
<evidence type="ECO:0000256" key="1">
    <source>
        <dbReference type="ARBA" id="ARBA00004613"/>
    </source>
</evidence>
<feature type="non-terminal residue" evidence="10">
    <location>
        <position position="1"/>
    </location>
</feature>
<evidence type="ECO:0000256" key="6">
    <source>
        <dbReference type="ARBA" id="ARBA00023180"/>
    </source>
</evidence>
<keyword evidence="7 8" id="KW-0424">Laminin EGF-like domain</keyword>
<proteinExistence type="predicted"/>
<gene>
    <name evidence="10" type="ORF">CUNI_LOCUS16857</name>
</gene>
<comment type="subcellular location">
    <subcellularLocation>
        <location evidence="1">Secreted</location>
    </subcellularLocation>
</comment>
<dbReference type="PROSITE" id="PS01248">
    <property type="entry name" value="EGF_LAM_1"/>
    <property type="match status" value="1"/>
</dbReference>
<reference evidence="10" key="1">
    <citation type="submission" date="2021-04" db="EMBL/GenBank/DDBJ databases">
        <authorList>
            <consortium name="Molecular Ecology Group"/>
        </authorList>
    </citation>
    <scope>NUCLEOTIDE SEQUENCE</scope>
</reference>
<protein>
    <recommendedName>
        <fullName evidence="9">Laminin EGF-like domain-containing protein</fullName>
    </recommendedName>
</protein>
<dbReference type="InterPro" id="IPR050440">
    <property type="entry name" value="Laminin/Netrin_ECM"/>
</dbReference>
<evidence type="ECO:0000259" key="9">
    <source>
        <dbReference type="PROSITE" id="PS50027"/>
    </source>
</evidence>
<dbReference type="PANTHER" id="PTHR10574:SF406">
    <property type="entry name" value="LAMININ SUBUNIT ALPHA 5"/>
    <property type="match status" value="1"/>
</dbReference>
<evidence type="ECO:0000313" key="11">
    <source>
        <dbReference type="Proteomes" id="UP000678393"/>
    </source>
</evidence>
<dbReference type="AlphaFoldDB" id="A0A8S3ZPJ3"/>
<evidence type="ECO:0000256" key="2">
    <source>
        <dbReference type="ARBA" id="ARBA00022525"/>
    </source>
</evidence>
<evidence type="ECO:0000256" key="5">
    <source>
        <dbReference type="ARBA" id="ARBA00023157"/>
    </source>
</evidence>
<keyword evidence="2" id="KW-0964">Secreted</keyword>
<feature type="disulfide bond" evidence="8">
    <location>
        <begin position="24"/>
        <end position="33"/>
    </location>
</feature>
<dbReference type="GO" id="GO:0005576">
    <property type="term" value="C:extracellular region"/>
    <property type="evidence" value="ECO:0007669"/>
    <property type="project" value="UniProtKB-SubCell"/>
</dbReference>
<evidence type="ECO:0000256" key="3">
    <source>
        <dbReference type="ARBA" id="ARBA00022729"/>
    </source>
</evidence>
<dbReference type="Gene3D" id="2.10.25.10">
    <property type="entry name" value="Laminin"/>
    <property type="match status" value="2"/>
</dbReference>
<dbReference type="CDD" id="cd00055">
    <property type="entry name" value="EGF_Lam"/>
    <property type="match status" value="2"/>
</dbReference>
<accession>A0A8S3ZPJ3</accession>
<dbReference type="EMBL" id="CAJHNH020004569">
    <property type="protein sequence ID" value="CAG5131299.1"/>
    <property type="molecule type" value="Genomic_DNA"/>
</dbReference>
<dbReference type="GO" id="GO:0009887">
    <property type="term" value="P:animal organ morphogenesis"/>
    <property type="evidence" value="ECO:0007669"/>
    <property type="project" value="TreeGrafter"/>
</dbReference>
<dbReference type="PRINTS" id="PR00011">
    <property type="entry name" value="EGFLAMININ"/>
</dbReference>
<keyword evidence="11" id="KW-1185">Reference proteome</keyword>
<dbReference type="OrthoDB" id="6161657at2759"/>
<feature type="domain" description="Laminin EGF-like" evidence="9">
    <location>
        <begin position="1"/>
        <end position="54"/>
    </location>
</feature>
<evidence type="ECO:0000313" key="10">
    <source>
        <dbReference type="EMBL" id="CAG5131299.1"/>
    </source>
</evidence>